<reference evidence="2" key="1">
    <citation type="submission" date="2020-04" db="EMBL/GenBank/DDBJ databases">
        <authorList>
            <person name="Chiriac C."/>
            <person name="Salcher M."/>
            <person name="Ghai R."/>
            <person name="Kavagutti S V."/>
        </authorList>
    </citation>
    <scope>NUCLEOTIDE SEQUENCE</scope>
</reference>
<accession>A0A6J5M8Q1</accession>
<keyword evidence="1" id="KW-0472">Membrane</keyword>
<evidence type="ECO:0000256" key="1">
    <source>
        <dbReference type="SAM" id="Phobius"/>
    </source>
</evidence>
<organism evidence="2">
    <name type="scientific">uncultured Caudovirales phage</name>
    <dbReference type="NCBI Taxonomy" id="2100421"/>
    <lineage>
        <taxon>Viruses</taxon>
        <taxon>Duplodnaviria</taxon>
        <taxon>Heunggongvirae</taxon>
        <taxon>Uroviricota</taxon>
        <taxon>Caudoviricetes</taxon>
        <taxon>Peduoviridae</taxon>
        <taxon>Maltschvirus</taxon>
        <taxon>Maltschvirus maltsch</taxon>
    </lineage>
</organism>
<protein>
    <submittedName>
        <fullName evidence="2">Uncharacterized protein</fullName>
    </submittedName>
</protein>
<dbReference type="EMBL" id="LR796399">
    <property type="protein sequence ID" value="CAB4142017.1"/>
    <property type="molecule type" value="Genomic_DNA"/>
</dbReference>
<gene>
    <name evidence="2" type="ORF">UFOVP425_9</name>
</gene>
<evidence type="ECO:0000313" key="2">
    <source>
        <dbReference type="EMBL" id="CAB4142017.1"/>
    </source>
</evidence>
<keyword evidence="1" id="KW-1133">Transmembrane helix</keyword>
<sequence>MLDILNWSGGFVIGFLVGALVMYLVILIHTMDEDN</sequence>
<name>A0A6J5M8Q1_9CAUD</name>
<feature type="transmembrane region" description="Helical" evidence="1">
    <location>
        <begin position="6"/>
        <end position="28"/>
    </location>
</feature>
<keyword evidence="1" id="KW-0812">Transmembrane</keyword>
<proteinExistence type="predicted"/>